<dbReference type="EMBL" id="RCNT01000003">
    <property type="protein sequence ID" value="RMA42839.1"/>
    <property type="molecule type" value="Genomic_DNA"/>
</dbReference>
<dbReference type="Pfam" id="PF04357">
    <property type="entry name" value="TamB"/>
    <property type="match status" value="1"/>
</dbReference>
<dbReference type="RefSeq" id="WP_121897625.1">
    <property type="nucleotide sequence ID" value="NZ_RCNT01000003.1"/>
</dbReference>
<keyword evidence="2" id="KW-0812">Transmembrane</keyword>
<feature type="domain" description="Translocation and assembly module TamB C-terminal" evidence="6">
    <location>
        <begin position="730"/>
        <end position="1081"/>
    </location>
</feature>
<dbReference type="GO" id="GO:0009306">
    <property type="term" value="P:protein secretion"/>
    <property type="evidence" value="ECO:0007669"/>
    <property type="project" value="InterPro"/>
</dbReference>
<evidence type="ECO:0000259" key="6">
    <source>
        <dbReference type="Pfam" id="PF04357"/>
    </source>
</evidence>
<evidence type="ECO:0000256" key="1">
    <source>
        <dbReference type="ARBA" id="ARBA00004167"/>
    </source>
</evidence>
<feature type="signal peptide" evidence="5">
    <location>
        <begin position="1"/>
        <end position="19"/>
    </location>
</feature>
<dbReference type="GO" id="GO:0005886">
    <property type="term" value="C:plasma membrane"/>
    <property type="evidence" value="ECO:0007669"/>
    <property type="project" value="InterPro"/>
</dbReference>
<dbReference type="PANTHER" id="PTHR36985:SF1">
    <property type="entry name" value="TRANSLOCATION AND ASSEMBLY MODULE SUBUNIT TAMB"/>
    <property type="match status" value="1"/>
</dbReference>
<evidence type="ECO:0000256" key="3">
    <source>
        <dbReference type="ARBA" id="ARBA00022989"/>
    </source>
</evidence>
<evidence type="ECO:0000256" key="4">
    <source>
        <dbReference type="ARBA" id="ARBA00023136"/>
    </source>
</evidence>
<accession>A0A3L9Y1Y1</accession>
<evidence type="ECO:0000256" key="2">
    <source>
        <dbReference type="ARBA" id="ARBA00022692"/>
    </source>
</evidence>
<evidence type="ECO:0000256" key="5">
    <source>
        <dbReference type="SAM" id="SignalP"/>
    </source>
</evidence>
<dbReference type="PANTHER" id="PTHR36985">
    <property type="entry name" value="TRANSLOCATION AND ASSEMBLY MODULE SUBUNIT TAMB"/>
    <property type="match status" value="1"/>
</dbReference>
<organism evidence="7 8">
    <name type="scientific">Rhodophyticola porphyridii</name>
    <dbReference type="NCBI Taxonomy" id="1852017"/>
    <lineage>
        <taxon>Bacteria</taxon>
        <taxon>Pseudomonadati</taxon>
        <taxon>Pseudomonadota</taxon>
        <taxon>Alphaproteobacteria</taxon>
        <taxon>Rhodobacterales</taxon>
        <taxon>Roseobacteraceae</taxon>
        <taxon>Rhodophyticola</taxon>
    </lineage>
</organism>
<protein>
    <recommendedName>
        <fullName evidence="6">Translocation and assembly module TamB C-terminal domain-containing protein</fullName>
    </recommendedName>
</protein>
<evidence type="ECO:0000313" key="8">
    <source>
        <dbReference type="Proteomes" id="UP000281343"/>
    </source>
</evidence>
<dbReference type="GO" id="GO:0097347">
    <property type="term" value="C:TAM protein secretion complex"/>
    <property type="evidence" value="ECO:0007669"/>
    <property type="project" value="TreeGrafter"/>
</dbReference>
<gene>
    <name evidence="7" type="ORF">D9R08_08690</name>
</gene>
<keyword evidence="8" id="KW-1185">Reference proteome</keyword>
<name>A0A3L9Y1Y1_9RHOB</name>
<keyword evidence="5" id="KW-0732">Signal</keyword>
<comment type="subcellular location">
    <subcellularLocation>
        <location evidence="1">Membrane</location>
        <topology evidence="1">Single-pass membrane protein</topology>
    </subcellularLocation>
</comment>
<reference evidence="7 8" key="1">
    <citation type="submission" date="2018-10" db="EMBL/GenBank/DDBJ databases">
        <authorList>
            <person name="Jung H.S."/>
            <person name="Jeon C.O."/>
        </authorList>
    </citation>
    <scope>NUCLEOTIDE SEQUENCE [LARGE SCALE GENOMIC DNA]</scope>
    <source>
        <strain evidence="7 8">MA-7-27</strain>
    </source>
</reference>
<evidence type="ECO:0000313" key="7">
    <source>
        <dbReference type="EMBL" id="RMA42839.1"/>
    </source>
</evidence>
<dbReference type="AlphaFoldDB" id="A0A3L9Y1Y1"/>
<sequence length="1081" mass="112834">MRRLLLISLLAFFPVALGAQDDDRGRLQALLEDALSDDAARQVRIEGFRGALSSRASLDRLTIADEDGVWLVLEDVTLDWRRSALFSRALEVNELTAARLELARLPQSTGGLPDAEATPFSLPELPLSIRIQETAIDRVEIGEPVLGQALVFSVNGSAELANGDGTANLELERLDGPLGQFSLTAGFENETRIAEIALLFEEEEGGLAASLLGIPGEPSVRLSLEGQGPLSDFVAEFSLETDGEPRFAGDLEFMQTDTGAQSVTLDLSGDITAIVLPEYRDFFGTDVSLIANVTQDAAGILTADPIRIDAAAMQLEGRVVLDAERQPDSFALRGNIAPTRAGENRVLLPLADGDVSIGSARLDISYDRRDGNSWAGDAELRDLVAGELTAEAVTLEMGGDITEAARGLSSVTARISAAATGLGHRDEAVATAIGDAATLRTDLAWEADAPVTLSGLQVTAGDLTLEGEAGAELADDRLDLTYAVQAESADLSRFAPLIGDGLQGSAALAVEGTADALSGAFDASISGRSTELRLSPSLPPALFAGTTELAVAIRRDETGLFLEDLNLASRELSVKGGGRLSSEASEILASVWLRNVALFTSALTGPVEVHGGIRRTGGEGPWTTEADLEGPGGTTMILTGDVGLPEGAVDLGLTGRAPLALADRFIAPRTIRGDLTMDLRLAGAPDLRNVSGSLNANGARIAAPALGFGLEDVTANIRLAEGTARVTTSGAITSGGRVTANGSIGISGRSLPVRFDIAMNEVVLVDPQLYEVLIPEARLSYAGNLVGSTRLSGEILIGETEIRIPESSLGTTEAIPEIAHVGETAAQRRTRAFAGLLGRNGDGTGGGNSEIALDLTISAPGRIFLRGRGLDAELGGTLRVRGTAANAIPDGRFELIRGRLGILGQRLDLVQGSATLQGSFDPFIRLVAQSRSGEYLIRIILEGPASAPEVIFSSEPELPRDEVLAQFFFGRSVSSLSAIQALQLADAVAGLAGGDSGGGIFAGLRENLGLDDLDIQTTEDGSAALRAGRYISDNIYTDVTVGGENGATVNLNIDLTPSITARGSFGAEGDSSLGLFFERDY</sequence>
<proteinExistence type="predicted"/>
<comment type="caution">
    <text evidence="7">The sequence shown here is derived from an EMBL/GenBank/DDBJ whole genome shotgun (WGS) entry which is preliminary data.</text>
</comment>
<keyword evidence="4" id="KW-0472">Membrane</keyword>
<feature type="chain" id="PRO_5018328802" description="Translocation and assembly module TamB C-terminal domain-containing protein" evidence="5">
    <location>
        <begin position="20"/>
        <end position="1081"/>
    </location>
</feature>
<dbReference type="OrthoDB" id="7784409at2"/>
<keyword evidence="3" id="KW-1133">Transmembrane helix</keyword>
<dbReference type="InterPro" id="IPR007452">
    <property type="entry name" value="TamB_C"/>
</dbReference>
<dbReference type="Proteomes" id="UP000281343">
    <property type="component" value="Unassembled WGS sequence"/>
</dbReference>